<name>A0A8B6FWS6_MYTGA</name>
<evidence type="ECO:0000313" key="8">
    <source>
        <dbReference type="EMBL" id="VDI55961.1"/>
    </source>
</evidence>
<dbReference type="GO" id="GO:0005886">
    <property type="term" value="C:plasma membrane"/>
    <property type="evidence" value="ECO:0007669"/>
    <property type="project" value="TreeGrafter"/>
</dbReference>
<reference evidence="8" key="1">
    <citation type="submission" date="2018-11" db="EMBL/GenBank/DDBJ databases">
        <authorList>
            <person name="Alioto T."/>
            <person name="Alioto T."/>
        </authorList>
    </citation>
    <scope>NUCLEOTIDE SEQUENCE</scope>
</reference>
<proteinExistence type="predicted"/>
<evidence type="ECO:0008006" key="10">
    <source>
        <dbReference type="Google" id="ProtNLM"/>
    </source>
</evidence>
<dbReference type="SUPFAM" id="SSF48726">
    <property type="entry name" value="Immunoglobulin"/>
    <property type="match status" value="1"/>
</dbReference>
<comment type="subcellular location">
    <subcellularLocation>
        <location evidence="1">Membrane</location>
        <topology evidence="1">Single-pass type I membrane protein</topology>
    </subcellularLocation>
</comment>
<keyword evidence="3" id="KW-1015">Disulfide bond</keyword>
<comment type="caution">
    <text evidence="8">The sequence shown here is derived from an EMBL/GenBank/DDBJ whole genome shotgun (WGS) entry which is preliminary data.</text>
</comment>
<dbReference type="InterPro" id="IPR036179">
    <property type="entry name" value="Ig-like_dom_sf"/>
</dbReference>
<dbReference type="PANTHER" id="PTHR11640:SF31">
    <property type="entry name" value="IRREGULAR CHIASM C-ROUGHEST PROTEIN-RELATED"/>
    <property type="match status" value="1"/>
</dbReference>
<evidence type="ECO:0000313" key="9">
    <source>
        <dbReference type="Proteomes" id="UP000596742"/>
    </source>
</evidence>
<keyword evidence="7" id="KW-1133">Transmembrane helix</keyword>
<feature type="region of interest" description="Disordered" evidence="6">
    <location>
        <begin position="467"/>
        <end position="488"/>
    </location>
</feature>
<dbReference type="GO" id="GO:0098609">
    <property type="term" value="P:cell-cell adhesion"/>
    <property type="evidence" value="ECO:0007669"/>
    <property type="project" value="TreeGrafter"/>
</dbReference>
<protein>
    <recommendedName>
        <fullName evidence="10">Ig-like domain-containing protein</fullName>
    </recommendedName>
</protein>
<gene>
    <name evidence="8" type="ORF">MGAL_10B028792</name>
</gene>
<evidence type="ECO:0000256" key="5">
    <source>
        <dbReference type="ARBA" id="ARBA00023319"/>
    </source>
</evidence>
<dbReference type="Gene3D" id="2.60.40.10">
    <property type="entry name" value="Immunoglobulins"/>
    <property type="match status" value="1"/>
</dbReference>
<dbReference type="InterPro" id="IPR051275">
    <property type="entry name" value="Cell_adhesion_signaling"/>
</dbReference>
<keyword evidence="5" id="KW-0393">Immunoglobulin domain</keyword>
<evidence type="ECO:0000256" key="6">
    <source>
        <dbReference type="SAM" id="MobiDB-lite"/>
    </source>
</evidence>
<dbReference type="EMBL" id="UYJE01007553">
    <property type="protein sequence ID" value="VDI55961.1"/>
    <property type="molecule type" value="Genomic_DNA"/>
</dbReference>
<keyword evidence="7" id="KW-0812">Transmembrane</keyword>
<sequence length="499" mass="57138">MWKVHYECDKSTLIESVKTVYTTEGSTSILPFPINKETIKCRLGRLRHPNFGINQNDNRKYQIRINDFKLQFYNITKGDEGIYWTNNQRGLHVCCRYLQLKISNGSCSNLTSETTCTNEGSSAMLIFIYDLDLYHNNKKMDITKLANKRILDNFTINLQIKNITAEDEGFYECTAISSRLYMIRQNVANSPDINIRITGELIDCECDGVPKVYNTYRLDHLSEFGELIHSVNLNNEKFILHHKSYQYQYNGEYRCTVSNGIPVVSGQVIQIKSKTVKYEGPPVFALENRNTKFWEQGQSFTMTFKVYSNPTVKNVFIYKLGHKQTEAIEITNYTVLNSTLLYTEVDLAGIKGYAIVIEREVLVNDDFQSYRITVSNQLGASDYHFEIINVANLPVSREKMAYFILSCCVTGVLLITVAFVFTCSCVTRQKTKTRRELTTSEARSSYTYDYALSVSYQATGNSVTVNTNRNPVQSSTLPCKSSMSNDLDPNIYQNIEKNN</sequence>
<dbReference type="GO" id="GO:0050839">
    <property type="term" value="F:cell adhesion molecule binding"/>
    <property type="evidence" value="ECO:0007669"/>
    <property type="project" value="TreeGrafter"/>
</dbReference>
<dbReference type="GO" id="GO:0005911">
    <property type="term" value="C:cell-cell junction"/>
    <property type="evidence" value="ECO:0007669"/>
    <property type="project" value="TreeGrafter"/>
</dbReference>
<accession>A0A8B6FWS6</accession>
<dbReference type="PANTHER" id="PTHR11640">
    <property type="entry name" value="NEPHRIN"/>
    <property type="match status" value="1"/>
</dbReference>
<keyword evidence="9" id="KW-1185">Reference proteome</keyword>
<evidence type="ECO:0000256" key="2">
    <source>
        <dbReference type="ARBA" id="ARBA00023136"/>
    </source>
</evidence>
<evidence type="ECO:0000256" key="3">
    <source>
        <dbReference type="ARBA" id="ARBA00023157"/>
    </source>
</evidence>
<feature type="transmembrane region" description="Helical" evidence="7">
    <location>
        <begin position="400"/>
        <end position="426"/>
    </location>
</feature>
<dbReference type="InterPro" id="IPR013783">
    <property type="entry name" value="Ig-like_fold"/>
</dbReference>
<organism evidence="8 9">
    <name type="scientific">Mytilus galloprovincialis</name>
    <name type="common">Mediterranean mussel</name>
    <dbReference type="NCBI Taxonomy" id="29158"/>
    <lineage>
        <taxon>Eukaryota</taxon>
        <taxon>Metazoa</taxon>
        <taxon>Spiralia</taxon>
        <taxon>Lophotrochozoa</taxon>
        <taxon>Mollusca</taxon>
        <taxon>Bivalvia</taxon>
        <taxon>Autobranchia</taxon>
        <taxon>Pteriomorphia</taxon>
        <taxon>Mytilida</taxon>
        <taxon>Mytiloidea</taxon>
        <taxon>Mytilidae</taxon>
        <taxon>Mytilinae</taxon>
        <taxon>Mytilus</taxon>
    </lineage>
</organism>
<dbReference type="OrthoDB" id="6089569at2759"/>
<dbReference type="Proteomes" id="UP000596742">
    <property type="component" value="Unassembled WGS sequence"/>
</dbReference>
<evidence type="ECO:0000256" key="4">
    <source>
        <dbReference type="ARBA" id="ARBA00023180"/>
    </source>
</evidence>
<evidence type="ECO:0000256" key="1">
    <source>
        <dbReference type="ARBA" id="ARBA00004479"/>
    </source>
</evidence>
<dbReference type="AlphaFoldDB" id="A0A8B6FWS6"/>
<evidence type="ECO:0000256" key="7">
    <source>
        <dbReference type="SAM" id="Phobius"/>
    </source>
</evidence>
<keyword evidence="2 7" id="KW-0472">Membrane</keyword>
<keyword evidence="4" id="KW-0325">Glycoprotein</keyword>